<organism evidence="1 2">
    <name type="scientific">Aphanothece sacrum FPU1</name>
    <dbReference type="NCBI Taxonomy" id="1920663"/>
    <lineage>
        <taxon>Bacteria</taxon>
        <taxon>Bacillati</taxon>
        <taxon>Cyanobacteriota</taxon>
        <taxon>Cyanophyceae</taxon>
        <taxon>Oscillatoriophycideae</taxon>
        <taxon>Chroococcales</taxon>
        <taxon>Aphanothecaceae</taxon>
        <taxon>Aphanothece</taxon>
    </lineage>
</organism>
<dbReference type="InterPro" id="IPR024019">
    <property type="entry name" value="CHP04096"/>
</dbReference>
<evidence type="ECO:0008006" key="3">
    <source>
        <dbReference type="Google" id="ProtNLM"/>
    </source>
</evidence>
<sequence length="689" mass="80007">MFLKTDYFNTIINCCQNSPIGKQLPNALYVHVSAITSLDPILQEYEINARITEDIKAATLIKISTDKPKISYLFYPNFDDDPHPALTLSIVVDLQNNKANYWNYSDTNNPPILHRKETFITSNYPKYAIFKHLTYLEENLGLLKLSRSIGTRLEWEKRLKHYRITFEGHFLICLLPLNPTDTVSIQIERHKAAIVRKSLSRPVRLALESELFTPQTDFFDYGCGYGGDIERIREAGYKSSGWDPYYRRDSPLNSADIVNLGYIINVIEDLSERREALIKAWSLTRRVLIVAAQVLIDDRDRGVVAYGDGIITSRNTFQKYYEQEELKYYIDQVLEVDSIPVGLGIYLVFRQENEAQSFRASRFRSNASTPRILKEIKRFEDYEAILTPLMQFVTERGRLPVKEELNNEVQLKEEFRSFRQAFQIILQVTNEEDWDMITQKRRQDLLLYLALSKFGQRPKAKDLSPKVKQDIKSLFGTYNNACLLADNMLYQVGDLKIIANLCQISPIGKLLKNSLVIHLSALETLDPLLRLYEGCASRTVGRLEKANVVKFSWRKPKISYLCYPDFDTNPHPSLHSSVEIELGNLRVNHRDFTQEDNPPMLHEKDAIVTKDYPLYEKFAQLTLKEKELGLLEDFKTIYLLKGWLQTLKDNCVIIKDHELEWDQQADPQQIELVKAKIQERKNHEEPVND</sequence>
<gene>
    <name evidence="1" type="ORF">AsFPU1_4380</name>
</gene>
<dbReference type="NCBIfam" id="TIGR04096">
    <property type="entry name" value="dnd_rel_methyl"/>
    <property type="match status" value="2"/>
</dbReference>
<proteinExistence type="predicted"/>
<protein>
    <recommendedName>
        <fullName evidence="3">DNA phosphorothioation-associated methyltransferase</fullName>
    </recommendedName>
</protein>
<dbReference type="EMBL" id="BDQK01000018">
    <property type="protein sequence ID" value="GBF82946.1"/>
    <property type="molecule type" value="Genomic_DNA"/>
</dbReference>
<dbReference type="OrthoDB" id="224775at2"/>
<dbReference type="Proteomes" id="UP000287247">
    <property type="component" value="Unassembled WGS sequence"/>
</dbReference>
<evidence type="ECO:0000313" key="2">
    <source>
        <dbReference type="Proteomes" id="UP000287247"/>
    </source>
</evidence>
<dbReference type="AlphaFoldDB" id="A0A401INZ6"/>
<keyword evidence="2" id="KW-1185">Reference proteome</keyword>
<reference evidence="2" key="1">
    <citation type="submission" date="2017-05" db="EMBL/GenBank/DDBJ databases">
        <title>Physiological properties and genetic analysis related to exopolysaccharide production of fresh-water unicellular cyanobacterium Aphanothece sacrum, Suizenji Nori, that has been cultured as a food source in Japan.</title>
        <authorList>
            <person name="Kanesaki Y."/>
            <person name="Yoshikawa S."/>
            <person name="Ohki K."/>
        </authorList>
    </citation>
    <scope>NUCLEOTIDE SEQUENCE [LARGE SCALE GENOMIC DNA]</scope>
    <source>
        <strain evidence="2">FPU1</strain>
    </source>
</reference>
<comment type="caution">
    <text evidence="1">The sequence shown here is derived from an EMBL/GenBank/DDBJ whole genome shotgun (WGS) entry which is preliminary data.</text>
</comment>
<dbReference type="RefSeq" id="WP_124978054.1">
    <property type="nucleotide sequence ID" value="NZ_BDQK01000018.1"/>
</dbReference>
<name>A0A401INZ6_APHSA</name>
<evidence type="ECO:0000313" key="1">
    <source>
        <dbReference type="EMBL" id="GBF82946.1"/>
    </source>
</evidence>
<accession>A0A401INZ6</accession>